<protein>
    <recommendedName>
        <fullName evidence="2">thioredoxin-dependent peroxiredoxin</fullName>
        <ecNumber evidence="2">1.11.1.24</ecNumber>
    </recommendedName>
    <alternativeName>
        <fullName evidence="8">Thioredoxin peroxidase</fullName>
    </alternativeName>
    <alternativeName>
        <fullName evidence="10">Thioredoxin-dependent peroxiredoxin Bcp</fullName>
    </alternativeName>
</protein>
<dbReference type="EC" id="1.11.1.24" evidence="2"/>
<dbReference type="Pfam" id="PF00578">
    <property type="entry name" value="AhpC-TSA"/>
    <property type="match status" value="1"/>
</dbReference>
<evidence type="ECO:0000256" key="4">
    <source>
        <dbReference type="ARBA" id="ARBA00022862"/>
    </source>
</evidence>
<dbReference type="PANTHER" id="PTHR42801:SF7">
    <property type="entry name" value="SLL1159 PROTEIN"/>
    <property type="match status" value="1"/>
</dbReference>
<dbReference type="InterPro" id="IPR050924">
    <property type="entry name" value="Peroxiredoxin_BCP/PrxQ"/>
</dbReference>
<keyword evidence="6" id="KW-1015">Disulfide bond</keyword>
<dbReference type="InterPro" id="IPR013766">
    <property type="entry name" value="Thioredoxin_domain"/>
</dbReference>
<evidence type="ECO:0000256" key="8">
    <source>
        <dbReference type="ARBA" id="ARBA00032824"/>
    </source>
</evidence>
<evidence type="ECO:0000256" key="9">
    <source>
        <dbReference type="ARBA" id="ARBA00038489"/>
    </source>
</evidence>
<dbReference type="SUPFAM" id="SSF52833">
    <property type="entry name" value="Thioredoxin-like"/>
    <property type="match status" value="1"/>
</dbReference>
<evidence type="ECO:0000313" key="14">
    <source>
        <dbReference type="Proteomes" id="UP001055153"/>
    </source>
</evidence>
<reference evidence="13" key="1">
    <citation type="journal article" date="2021" name="Front. Microbiol.">
        <title>Comprehensive Comparative Genomics and Phenotyping of Methylobacterium Species.</title>
        <authorList>
            <person name="Alessa O."/>
            <person name="Ogura Y."/>
            <person name="Fujitani Y."/>
            <person name="Takami H."/>
            <person name="Hayashi T."/>
            <person name="Sahin N."/>
            <person name="Tani A."/>
        </authorList>
    </citation>
    <scope>NUCLEOTIDE SEQUENCE</scope>
    <source>
        <strain evidence="13">DSM 17168</strain>
    </source>
</reference>
<feature type="domain" description="Thioredoxin" evidence="12">
    <location>
        <begin position="46"/>
        <end position="219"/>
    </location>
</feature>
<dbReference type="EMBL" id="BPQQ01000067">
    <property type="protein sequence ID" value="GJE03018.1"/>
    <property type="molecule type" value="Genomic_DNA"/>
</dbReference>
<proteinExistence type="inferred from homology"/>
<evidence type="ECO:0000256" key="11">
    <source>
        <dbReference type="ARBA" id="ARBA00049091"/>
    </source>
</evidence>
<evidence type="ECO:0000256" key="1">
    <source>
        <dbReference type="ARBA" id="ARBA00003330"/>
    </source>
</evidence>
<evidence type="ECO:0000256" key="5">
    <source>
        <dbReference type="ARBA" id="ARBA00023002"/>
    </source>
</evidence>
<evidence type="ECO:0000256" key="2">
    <source>
        <dbReference type="ARBA" id="ARBA00013017"/>
    </source>
</evidence>
<evidence type="ECO:0000256" key="10">
    <source>
        <dbReference type="ARBA" id="ARBA00042639"/>
    </source>
</evidence>
<accession>A0ABQ4SMP8</accession>
<keyword evidence="4" id="KW-0049">Antioxidant</keyword>
<dbReference type="CDD" id="cd02970">
    <property type="entry name" value="PRX_like2"/>
    <property type="match status" value="1"/>
</dbReference>
<dbReference type="Proteomes" id="UP001055153">
    <property type="component" value="Unassembled WGS sequence"/>
</dbReference>
<dbReference type="Gene3D" id="3.40.30.10">
    <property type="entry name" value="Glutaredoxin"/>
    <property type="match status" value="1"/>
</dbReference>
<dbReference type="PROSITE" id="PS51352">
    <property type="entry name" value="THIOREDOXIN_2"/>
    <property type="match status" value="1"/>
</dbReference>
<sequence length="223" mass="23564">MTSLSLQDTLDQFRVSWAERVGPAIARTIEADNAALAAGPHLARALRPGDAFPRVVLPDARGRPVDLGALADATPLVVTIYRGGWCPYCNLALRAYQAALAEIAGLGARLVAVSPEAPDHGLDTAQTNALAFPVLSDEGGRLAEALGIRFVLSPEIRALYARFGHDLPARHGGGDWSLPVPATYVVARGGRIALAHVEADYRRRLDPGEALAALRRLAAARAA</sequence>
<gene>
    <name evidence="13" type="ORF">GMJLKIPL_4969</name>
</gene>
<keyword evidence="5" id="KW-0560">Oxidoreductase</keyword>
<reference evidence="13" key="2">
    <citation type="submission" date="2021-08" db="EMBL/GenBank/DDBJ databases">
        <authorList>
            <person name="Tani A."/>
            <person name="Ola A."/>
            <person name="Ogura Y."/>
            <person name="Katsura K."/>
            <person name="Hayashi T."/>
        </authorList>
    </citation>
    <scope>NUCLEOTIDE SEQUENCE</scope>
    <source>
        <strain evidence="13">DSM 17168</strain>
    </source>
</reference>
<keyword evidence="3" id="KW-0575">Peroxidase</keyword>
<name>A0ABQ4SMP8_9HYPH</name>
<evidence type="ECO:0000256" key="7">
    <source>
        <dbReference type="ARBA" id="ARBA00023284"/>
    </source>
</evidence>
<comment type="similarity">
    <text evidence="9">Belongs to the peroxiredoxin family. BCP/PrxQ subfamily.</text>
</comment>
<evidence type="ECO:0000256" key="3">
    <source>
        <dbReference type="ARBA" id="ARBA00022559"/>
    </source>
</evidence>
<dbReference type="InterPro" id="IPR036249">
    <property type="entry name" value="Thioredoxin-like_sf"/>
</dbReference>
<keyword evidence="7" id="KW-0676">Redox-active center</keyword>
<evidence type="ECO:0000256" key="6">
    <source>
        <dbReference type="ARBA" id="ARBA00023157"/>
    </source>
</evidence>
<dbReference type="InterPro" id="IPR000866">
    <property type="entry name" value="AhpC/TSA"/>
</dbReference>
<dbReference type="RefSeq" id="WP_238240363.1">
    <property type="nucleotide sequence ID" value="NZ_BPQQ01000067.1"/>
</dbReference>
<evidence type="ECO:0000259" key="12">
    <source>
        <dbReference type="PROSITE" id="PS51352"/>
    </source>
</evidence>
<keyword evidence="14" id="KW-1185">Reference proteome</keyword>
<dbReference type="PANTHER" id="PTHR42801">
    <property type="entry name" value="THIOREDOXIN-DEPENDENT PEROXIDE REDUCTASE"/>
    <property type="match status" value="1"/>
</dbReference>
<evidence type="ECO:0000313" key="13">
    <source>
        <dbReference type="EMBL" id="GJE03018.1"/>
    </source>
</evidence>
<comment type="catalytic activity">
    <reaction evidence="11">
        <text>a hydroperoxide + [thioredoxin]-dithiol = an alcohol + [thioredoxin]-disulfide + H2O</text>
        <dbReference type="Rhea" id="RHEA:62620"/>
        <dbReference type="Rhea" id="RHEA-COMP:10698"/>
        <dbReference type="Rhea" id="RHEA-COMP:10700"/>
        <dbReference type="ChEBI" id="CHEBI:15377"/>
        <dbReference type="ChEBI" id="CHEBI:29950"/>
        <dbReference type="ChEBI" id="CHEBI:30879"/>
        <dbReference type="ChEBI" id="CHEBI:35924"/>
        <dbReference type="ChEBI" id="CHEBI:50058"/>
        <dbReference type="EC" id="1.11.1.24"/>
    </reaction>
</comment>
<organism evidence="13 14">
    <name type="scientific">Methylobacterium isbiliense</name>
    <dbReference type="NCBI Taxonomy" id="315478"/>
    <lineage>
        <taxon>Bacteria</taxon>
        <taxon>Pseudomonadati</taxon>
        <taxon>Pseudomonadota</taxon>
        <taxon>Alphaproteobacteria</taxon>
        <taxon>Hyphomicrobiales</taxon>
        <taxon>Methylobacteriaceae</taxon>
        <taxon>Methylobacterium</taxon>
    </lineage>
</organism>
<comment type="caution">
    <text evidence="13">The sequence shown here is derived from an EMBL/GenBank/DDBJ whole genome shotgun (WGS) entry which is preliminary data.</text>
</comment>
<comment type="function">
    <text evidence="1">Thiol-specific peroxidase that catalyzes the reduction of hydrogen peroxide and organic hydroperoxides to water and alcohols, respectively. Plays a role in cell protection against oxidative stress by detoxifying peroxides and as sensor of hydrogen peroxide-mediated signaling events.</text>
</comment>